<dbReference type="EMBL" id="VCHX02000160">
    <property type="protein sequence ID" value="TPQ19340.1"/>
    <property type="molecule type" value="Genomic_DNA"/>
</dbReference>
<dbReference type="GO" id="GO:0042597">
    <property type="term" value="C:periplasmic space"/>
    <property type="evidence" value="ECO:0007669"/>
    <property type="project" value="InterPro"/>
</dbReference>
<gene>
    <name evidence="5" type="ORF">FGD71_026270</name>
</gene>
<evidence type="ECO:0000256" key="3">
    <source>
        <dbReference type="SAM" id="MobiDB-lite"/>
    </source>
</evidence>
<dbReference type="InterPro" id="IPR008397">
    <property type="entry name" value="Alginate_lyase_dom"/>
</dbReference>
<keyword evidence="6" id="KW-1185">Reference proteome</keyword>
<dbReference type="GO" id="GO:0016829">
    <property type="term" value="F:lyase activity"/>
    <property type="evidence" value="ECO:0007669"/>
    <property type="project" value="UniProtKB-KW"/>
</dbReference>
<feature type="region of interest" description="Disordered" evidence="3">
    <location>
        <begin position="1"/>
        <end position="26"/>
    </location>
</feature>
<reference evidence="5 6" key="1">
    <citation type="submission" date="2019-06" db="EMBL/GenBank/DDBJ databases">
        <title>Streptomyces sporangiiformans sp. nov., a novel actinomycete isolated from soil in Mount Song.</title>
        <authorList>
            <person name="Han L."/>
        </authorList>
    </citation>
    <scope>NUCLEOTIDE SEQUENCE [LARGE SCALE GENOMIC DNA]</scope>
    <source>
        <strain evidence="5 6">NEAU-SSA 1</strain>
    </source>
</reference>
<evidence type="ECO:0000256" key="2">
    <source>
        <dbReference type="ARBA" id="ARBA00023239"/>
    </source>
</evidence>
<accession>A0A505D9K9</accession>
<sequence length="598" mass="66690">MPGRRAGKPLPVRRRPPAPLRRGAALRHPRHRPLELLLLAPDHAREGRASGRRRETRRENTQVHHESDGTYGVLRVTAELRANRRKDHERCLTWVKPSFLWMMYRCGWGTKAGQETALAVEITRDGFEWALRHACLSSYVRGVHPHLATWQRQLKRAPTRIQWDPERVDRCLLTCTQAFLMVQANLSSFGTVFSFVNRRGHRMTRTRTALLSVLALLAGLLSLQLTGPAPRATAAPTTFTHPGVLVSRAQLDYARSKVQVGQQPWKTAYDNMMASSYASLSRTAKPRAVVECGPSSNPNRGCTDERQDAIAAYTQALAWYFTRDARYAKKSIEIMDAWSATITDHTNSNAPLQTGWAGSTWPRAAEIIKYTYDGGWPGAGRFATMLRTVYLPEVINGAATKNGNWELVMTEAAIGISVFIEDRTSYDKAVSTYLARVPAYIYLTSDGALPKPPAGSSIDTSAEIIKYWQGQSTFTNGLSQETCRDFGHTGWGIASIADIAETSRIQGQDLYPRIQDRLRYALGFHTSYENGTAVPSWLCGGSVNKGLDQVTEVGFNALQNRLGISMSNTQKYTEEHRPSGTDNYFNAWTTLTHANNPS</sequence>
<dbReference type="PANTHER" id="PTHR38567">
    <property type="entry name" value="DUF4291 DOMAIN-CONTAINING PROTEIN"/>
    <property type="match status" value="1"/>
</dbReference>
<evidence type="ECO:0000313" key="6">
    <source>
        <dbReference type="Proteomes" id="UP000317378"/>
    </source>
</evidence>
<dbReference type="PANTHER" id="PTHR38567:SF1">
    <property type="entry name" value="DUF4291 DOMAIN-CONTAINING PROTEIN"/>
    <property type="match status" value="1"/>
</dbReference>
<dbReference type="Pfam" id="PF05426">
    <property type="entry name" value="Alginate_lyase"/>
    <property type="match status" value="1"/>
</dbReference>
<dbReference type="InterPro" id="IPR008929">
    <property type="entry name" value="Chondroitin_lyas"/>
</dbReference>
<organism evidence="5 6">
    <name type="scientific">Streptomyces sporangiiformans</name>
    <dbReference type="NCBI Taxonomy" id="2315329"/>
    <lineage>
        <taxon>Bacteria</taxon>
        <taxon>Bacillati</taxon>
        <taxon>Actinomycetota</taxon>
        <taxon>Actinomycetes</taxon>
        <taxon>Kitasatosporales</taxon>
        <taxon>Streptomycetaceae</taxon>
        <taxon>Streptomyces</taxon>
    </lineage>
</organism>
<feature type="compositionally biased region" description="Basic residues" evidence="3">
    <location>
        <begin position="1"/>
        <end position="16"/>
    </location>
</feature>
<feature type="domain" description="Alginate lyase" evidence="4">
    <location>
        <begin position="299"/>
        <end position="450"/>
    </location>
</feature>
<comment type="caution">
    <text evidence="5">The sequence shown here is derived from an EMBL/GenBank/DDBJ whole genome shotgun (WGS) entry which is preliminary data.</text>
</comment>
<evidence type="ECO:0000259" key="4">
    <source>
        <dbReference type="Pfam" id="PF05426"/>
    </source>
</evidence>
<dbReference type="AlphaFoldDB" id="A0A505D9K9"/>
<dbReference type="Gene3D" id="1.50.10.100">
    <property type="entry name" value="Chondroitin AC/alginate lyase"/>
    <property type="match status" value="1"/>
</dbReference>
<evidence type="ECO:0000256" key="1">
    <source>
        <dbReference type="ARBA" id="ARBA00022729"/>
    </source>
</evidence>
<dbReference type="Proteomes" id="UP000317378">
    <property type="component" value="Unassembled WGS sequence"/>
</dbReference>
<proteinExistence type="predicted"/>
<keyword evidence="1" id="KW-0732">Signal</keyword>
<evidence type="ECO:0000313" key="5">
    <source>
        <dbReference type="EMBL" id="TPQ19340.1"/>
    </source>
</evidence>
<keyword evidence="2" id="KW-0456">Lyase</keyword>
<feature type="region of interest" description="Disordered" evidence="3">
    <location>
        <begin position="45"/>
        <end position="68"/>
    </location>
</feature>
<name>A0A505D9K9_9ACTN</name>
<dbReference type="InterPro" id="IPR025633">
    <property type="entry name" value="DUF4291"/>
</dbReference>
<protein>
    <submittedName>
        <fullName evidence="5">DUF4291 family protein</fullName>
    </submittedName>
</protein>
<dbReference type="Pfam" id="PF14124">
    <property type="entry name" value="DUF4291"/>
    <property type="match status" value="1"/>
</dbReference>
<dbReference type="SUPFAM" id="SSF48230">
    <property type="entry name" value="Chondroitin AC/alginate lyase"/>
    <property type="match status" value="1"/>
</dbReference>